<feature type="compositionally biased region" description="Pro residues" evidence="2">
    <location>
        <begin position="414"/>
        <end position="430"/>
    </location>
</feature>
<feature type="compositionally biased region" description="Polar residues" evidence="2">
    <location>
        <begin position="222"/>
        <end position="238"/>
    </location>
</feature>
<proteinExistence type="predicted"/>
<name>R7TB37_CAPTE</name>
<gene>
    <name evidence="3" type="ORF">CAPTEDRAFT_193375</name>
</gene>
<accession>R7TB37</accession>
<reference evidence="3 5" key="2">
    <citation type="journal article" date="2013" name="Nature">
        <title>Insights into bilaterian evolution from three spiralian genomes.</title>
        <authorList>
            <person name="Simakov O."/>
            <person name="Marletaz F."/>
            <person name="Cho S.J."/>
            <person name="Edsinger-Gonzales E."/>
            <person name="Havlak P."/>
            <person name="Hellsten U."/>
            <person name="Kuo D.H."/>
            <person name="Larsson T."/>
            <person name="Lv J."/>
            <person name="Arendt D."/>
            <person name="Savage R."/>
            <person name="Osoegawa K."/>
            <person name="de Jong P."/>
            <person name="Grimwood J."/>
            <person name="Chapman J.A."/>
            <person name="Shapiro H."/>
            <person name="Aerts A."/>
            <person name="Otillar R.P."/>
            <person name="Terry A.Y."/>
            <person name="Boore J.L."/>
            <person name="Grigoriev I.V."/>
            <person name="Lindberg D.R."/>
            <person name="Seaver E.C."/>
            <person name="Weisblat D.A."/>
            <person name="Putnam N.H."/>
            <person name="Rokhsar D.S."/>
        </authorList>
    </citation>
    <scope>NUCLEOTIDE SEQUENCE</scope>
    <source>
        <strain evidence="3 5">I ESC-2004</strain>
    </source>
</reference>
<feature type="compositionally biased region" description="Basic and acidic residues" evidence="2">
    <location>
        <begin position="171"/>
        <end position="180"/>
    </location>
</feature>
<feature type="compositionally biased region" description="Low complexity" evidence="2">
    <location>
        <begin position="15"/>
        <end position="28"/>
    </location>
</feature>
<feature type="compositionally biased region" description="Polar residues" evidence="2">
    <location>
        <begin position="1"/>
        <end position="14"/>
    </location>
</feature>
<dbReference type="EMBL" id="KB310797">
    <property type="protein sequence ID" value="ELT90717.1"/>
    <property type="molecule type" value="Genomic_DNA"/>
</dbReference>
<evidence type="ECO:0000256" key="2">
    <source>
        <dbReference type="SAM" id="MobiDB-lite"/>
    </source>
</evidence>
<feature type="region of interest" description="Disordered" evidence="2">
    <location>
        <begin position="1"/>
        <end position="91"/>
    </location>
</feature>
<feature type="compositionally biased region" description="Basic and acidic residues" evidence="2">
    <location>
        <begin position="263"/>
        <end position="273"/>
    </location>
</feature>
<feature type="region of interest" description="Disordered" evidence="2">
    <location>
        <begin position="213"/>
        <end position="287"/>
    </location>
</feature>
<evidence type="ECO:0000313" key="4">
    <source>
        <dbReference type="EnsemblMetazoa" id="CapteP193375"/>
    </source>
</evidence>
<reference evidence="4" key="3">
    <citation type="submission" date="2015-06" db="UniProtKB">
        <authorList>
            <consortium name="EnsemblMetazoa"/>
        </authorList>
    </citation>
    <scope>IDENTIFICATION</scope>
</reference>
<dbReference type="EnsemblMetazoa" id="CapteT193375">
    <property type="protein sequence ID" value="CapteP193375"/>
    <property type="gene ID" value="CapteG193375"/>
</dbReference>
<reference evidence="5" key="1">
    <citation type="submission" date="2012-12" db="EMBL/GenBank/DDBJ databases">
        <authorList>
            <person name="Hellsten U."/>
            <person name="Grimwood J."/>
            <person name="Chapman J.A."/>
            <person name="Shapiro H."/>
            <person name="Aerts A."/>
            <person name="Otillar R.P."/>
            <person name="Terry A.Y."/>
            <person name="Boore J.L."/>
            <person name="Simakov O."/>
            <person name="Marletaz F."/>
            <person name="Cho S.-J."/>
            <person name="Edsinger-Gonzales E."/>
            <person name="Havlak P."/>
            <person name="Kuo D.-H."/>
            <person name="Larsson T."/>
            <person name="Lv J."/>
            <person name="Arendt D."/>
            <person name="Savage R."/>
            <person name="Osoegawa K."/>
            <person name="de Jong P."/>
            <person name="Lindberg D.R."/>
            <person name="Seaver E.C."/>
            <person name="Weisblat D.A."/>
            <person name="Putnam N.H."/>
            <person name="Grigoriev I.V."/>
            <person name="Rokhsar D.S."/>
        </authorList>
    </citation>
    <scope>NUCLEOTIDE SEQUENCE</scope>
    <source>
        <strain evidence="5">I ESC-2004</strain>
    </source>
</reference>
<feature type="compositionally biased region" description="Acidic residues" evidence="2">
    <location>
        <begin position="81"/>
        <end position="90"/>
    </location>
</feature>
<feature type="region of interest" description="Disordered" evidence="2">
    <location>
        <begin position="164"/>
        <end position="186"/>
    </location>
</feature>
<organism evidence="3">
    <name type="scientific">Capitella teleta</name>
    <name type="common">Polychaete worm</name>
    <dbReference type="NCBI Taxonomy" id="283909"/>
    <lineage>
        <taxon>Eukaryota</taxon>
        <taxon>Metazoa</taxon>
        <taxon>Spiralia</taxon>
        <taxon>Lophotrochozoa</taxon>
        <taxon>Annelida</taxon>
        <taxon>Polychaeta</taxon>
        <taxon>Sedentaria</taxon>
        <taxon>Scolecida</taxon>
        <taxon>Capitellidae</taxon>
        <taxon>Capitella</taxon>
    </lineage>
</organism>
<sequence>MSSSDKTSVSNDQEPATTSSETSSDPSPQKTDVVATTSQKVARLLPMQQQNPAEQQNAPRNANSTNGEEGSMLERHSNSWEQEDVSAEEQETLRLNVETQSIKLRAMTVMVKLKEEEYRLMMKRLEQTKADYNETKKRYEQVKFRTEHAQAPSELPLMISLDNNSSIQDESTPKEPKKDSGNVPGNVQSEEVFSFLENTFDCSLFAAGSESAKEVKSDGEKTQTAASESSQAKTNEPNAQPDECDQTDMNGASAETTTANLSEEERTVEKVPEGDSLTPQDIKSTELEPAMVSVADVIEKTISNLRKDHAPRPQASHVAQYQSTEPSRQQHQVPSRFQRAIVPRVSAYPSVFCARMQNHGMTDAAPRVDDMNNLCTSNHPFSRGFNMSADKMDEGQAPRLSAFHPVSNPNRCGPHPPPTAPPPTQRPPTQPHQRQMEYQQMHTNSSHQRPMPSLNHNFSDRESIDMKSEAHKRSQPPSVAQYHGAKRLRRPDLPEEQAQKLHQEYQRFPPMHRQHDARLGVAELWLCDI</sequence>
<feature type="compositionally biased region" description="Basic and acidic residues" evidence="2">
    <location>
        <begin position="458"/>
        <end position="472"/>
    </location>
</feature>
<keyword evidence="5" id="KW-1185">Reference proteome</keyword>
<feature type="coiled-coil region" evidence="1">
    <location>
        <begin position="111"/>
        <end position="145"/>
    </location>
</feature>
<feature type="region of interest" description="Disordered" evidence="2">
    <location>
        <begin position="400"/>
        <end position="506"/>
    </location>
</feature>
<feature type="compositionally biased region" description="Polar residues" evidence="2">
    <location>
        <begin position="436"/>
        <end position="448"/>
    </location>
</feature>
<dbReference type="HOGENOM" id="CLU_515120_0_0_1"/>
<evidence type="ECO:0000313" key="5">
    <source>
        <dbReference type="Proteomes" id="UP000014760"/>
    </source>
</evidence>
<feature type="compositionally biased region" description="Low complexity" evidence="2">
    <location>
        <begin position="46"/>
        <end position="63"/>
    </location>
</feature>
<dbReference type="Proteomes" id="UP000014760">
    <property type="component" value="Unassembled WGS sequence"/>
</dbReference>
<protein>
    <submittedName>
        <fullName evidence="3 4">Uncharacterized protein</fullName>
    </submittedName>
</protein>
<feature type="compositionally biased region" description="Polar residues" evidence="2">
    <location>
        <begin position="247"/>
        <end position="261"/>
    </location>
</feature>
<evidence type="ECO:0000256" key="1">
    <source>
        <dbReference type="SAM" id="Coils"/>
    </source>
</evidence>
<dbReference type="EMBL" id="AMQN01014191">
    <property type="status" value="NOT_ANNOTATED_CDS"/>
    <property type="molecule type" value="Genomic_DNA"/>
</dbReference>
<dbReference type="AlphaFoldDB" id="R7TB37"/>
<evidence type="ECO:0000313" key="3">
    <source>
        <dbReference type="EMBL" id="ELT90717.1"/>
    </source>
</evidence>
<feature type="compositionally biased region" description="Basic and acidic residues" evidence="2">
    <location>
        <begin position="490"/>
        <end position="505"/>
    </location>
</feature>
<keyword evidence="1" id="KW-0175">Coiled coil</keyword>